<dbReference type="GO" id="GO:0050427">
    <property type="term" value="P:3'-phosphoadenosine 5'-phosphosulfate metabolic process"/>
    <property type="evidence" value="ECO:0007669"/>
    <property type="project" value="TreeGrafter"/>
</dbReference>
<keyword evidence="3" id="KW-0997">Cell inner membrane</keyword>
<dbReference type="EMBL" id="LAZR01000193">
    <property type="protein sequence ID" value="KKN82929.1"/>
    <property type="molecule type" value="Genomic_DNA"/>
</dbReference>
<evidence type="ECO:0000313" key="6">
    <source>
        <dbReference type="EMBL" id="KKN82929.1"/>
    </source>
</evidence>
<dbReference type="PRINTS" id="PR00377">
    <property type="entry name" value="IMPHPHTASES"/>
</dbReference>
<dbReference type="Pfam" id="PF00459">
    <property type="entry name" value="Inositol_P"/>
    <property type="match status" value="1"/>
</dbReference>
<dbReference type="GO" id="GO:0046854">
    <property type="term" value="P:phosphatidylinositol phosphate biosynthetic process"/>
    <property type="evidence" value="ECO:0007669"/>
    <property type="project" value="InterPro"/>
</dbReference>
<dbReference type="HAMAP" id="MF_02095">
    <property type="entry name" value="CysQ"/>
    <property type="match status" value="1"/>
</dbReference>
<dbReference type="SUPFAM" id="SSF56655">
    <property type="entry name" value="Carbohydrate phosphatase"/>
    <property type="match status" value="1"/>
</dbReference>
<dbReference type="PROSITE" id="PS00630">
    <property type="entry name" value="IMP_2"/>
    <property type="match status" value="1"/>
</dbReference>
<evidence type="ECO:0000256" key="5">
    <source>
        <dbReference type="ARBA" id="ARBA00023136"/>
    </source>
</evidence>
<keyword evidence="4" id="KW-0378">Hydrolase</keyword>
<accession>A0A0F9TUD0</accession>
<dbReference type="GO" id="GO:0000103">
    <property type="term" value="P:sulfate assimilation"/>
    <property type="evidence" value="ECO:0007669"/>
    <property type="project" value="TreeGrafter"/>
</dbReference>
<dbReference type="Gene3D" id="3.40.190.80">
    <property type="match status" value="1"/>
</dbReference>
<evidence type="ECO:0000256" key="4">
    <source>
        <dbReference type="ARBA" id="ARBA00022801"/>
    </source>
</evidence>
<dbReference type="InterPro" id="IPR006240">
    <property type="entry name" value="CysQ"/>
</dbReference>
<evidence type="ECO:0008006" key="7">
    <source>
        <dbReference type="Google" id="ProtNLM"/>
    </source>
</evidence>
<evidence type="ECO:0000256" key="3">
    <source>
        <dbReference type="ARBA" id="ARBA00022519"/>
    </source>
</evidence>
<dbReference type="InterPro" id="IPR000760">
    <property type="entry name" value="Inositol_monophosphatase-like"/>
</dbReference>
<organism evidence="6">
    <name type="scientific">marine sediment metagenome</name>
    <dbReference type="NCBI Taxonomy" id="412755"/>
    <lineage>
        <taxon>unclassified sequences</taxon>
        <taxon>metagenomes</taxon>
        <taxon>ecological metagenomes</taxon>
    </lineage>
</organism>
<evidence type="ECO:0000256" key="2">
    <source>
        <dbReference type="ARBA" id="ARBA00022475"/>
    </source>
</evidence>
<keyword evidence="5" id="KW-0472">Membrane</keyword>
<protein>
    <recommendedName>
        <fullName evidence="7">3'(2'),5'-bisphosphate nucleotidase</fullName>
    </recommendedName>
</protein>
<dbReference type="AlphaFoldDB" id="A0A0F9TUD0"/>
<dbReference type="PANTHER" id="PTHR43028">
    <property type="entry name" value="3'(2'),5'-BISPHOSPHATE NUCLEOTIDASE 1"/>
    <property type="match status" value="1"/>
</dbReference>
<dbReference type="PANTHER" id="PTHR43028:SF5">
    <property type="entry name" value="3'(2'),5'-BISPHOSPHATE NUCLEOTIDASE 1"/>
    <property type="match status" value="1"/>
</dbReference>
<comment type="caution">
    <text evidence="6">The sequence shown here is derived from an EMBL/GenBank/DDBJ whole genome shotgun (WGS) entry which is preliminary data.</text>
</comment>
<dbReference type="GO" id="GO:0000287">
    <property type="term" value="F:magnesium ion binding"/>
    <property type="evidence" value="ECO:0007669"/>
    <property type="project" value="InterPro"/>
</dbReference>
<dbReference type="PROSITE" id="PS51300">
    <property type="entry name" value="NIRD"/>
    <property type="match status" value="1"/>
</dbReference>
<dbReference type="GO" id="GO:0008441">
    <property type="term" value="F:3'(2'),5'-bisphosphate nucleotidase activity"/>
    <property type="evidence" value="ECO:0007669"/>
    <property type="project" value="InterPro"/>
</dbReference>
<gene>
    <name evidence="6" type="ORF">LCGC14_0304690</name>
</gene>
<dbReference type="InterPro" id="IPR050725">
    <property type="entry name" value="CysQ/Inositol_MonoPase"/>
</dbReference>
<comment type="similarity">
    <text evidence="1">Belongs to the inositol monophosphatase superfamily. CysQ family.</text>
</comment>
<name>A0A0F9TUD0_9ZZZZ</name>
<keyword evidence="2" id="KW-1003">Cell membrane</keyword>
<dbReference type="CDD" id="cd01638">
    <property type="entry name" value="CysQ"/>
    <property type="match status" value="1"/>
</dbReference>
<evidence type="ECO:0000256" key="1">
    <source>
        <dbReference type="ARBA" id="ARBA00005289"/>
    </source>
</evidence>
<reference evidence="6" key="1">
    <citation type="journal article" date="2015" name="Nature">
        <title>Complex archaea that bridge the gap between prokaryotes and eukaryotes.</title>
        <authorList>
            <person name="Spang A."/>
            <person name="Saw J.H."/>
            <person name="Jorgensen S.L."/>
            <person name="Zaremba-Niedzwiedzka K."/>
            <person name="Martijn J."/>
            <person name="Lind A.E."/>
            <person name="van Eijk R."/>
            <person name="Schleper C."/>
            <person name="Guy L."/>
            <person name="Ettema T.J."/>
        </authorList>
    </citation>
    <scope>NUCLEOTIDE SEQUENCE</scope>
</reference>
<dbReference type="InterPro" id="IPR020550">
    <property type="entry name" value="Inositol_monophosphatase_CS"/>
</dbReference>
<dbReference type="Gene3D" id="3.30.540.10">
    <property type="entry name" value="Fructose-1,6-Bisphosphatase, subunit A, domain 1"/>
    <property type="match status" value="1"/>
</dbReference>
<sequence length="271" mass="28157">MITASVDTALLVAAVRAGMAAILARGAGPKGVDYKDDASPVTDADRAAEHAITGLIEAACSIPIIAEERFAAGVVPSVGRHFLLVDPLDGTKSYIAGKPDYTVNVALIEDGIPVFGCVGVPATGEIYYGGTDRPATVERDGAMLPLRGRRPGPRLDVVASRDHLSEATRQYLAGLDLGERRSVGSSLKFCLLAEGGGDLYPCLGRTMQWDTAAGDAVLRAAGGLTATLDGAPLRYGRTGMPDEDIFANPHFIAVADTGVLERPGVVRRGGS</sequence>
<proteinExistence type="inferred from homology"/>